<dbReference type="InterPro" id="IPR002403">
    <property type="entry name" value="Cyt_P450_E_grp-IV"/>
</dbReference>
<dbReference type="GO" id="GO:0004497">
    <property type="term" value="F:monooxygenase activity"/>
    <property type="evidence" value="ECO:0007669"/>
    <property type="project" value="UniProtKB-KW"/>
</dbReference>
<keyword evidence="7 8" id="KW-0349">Heme</keyword>
<dbReference type="Gene3D" id="1.10.630.10">
    <property type="entry name" value="Cytochrome P450"/>
    <property type="match status" value="1"/>
</dbReference>
<dbReference type="GO" id="GO:0020037">
    <property type="term" value="F:heme binding"/>
    <property type="evidence" value="ECO:0007669"/>
    <property type="project" value="InterPro"/>
</dbReference>
<evidence type="ECO:0000313" key="9">
    <source>
        <dbReference type="EMBL" id="CAJ2504433.1"/>
    </source>
</evidence>
<feature type="binding site" description="axial binding residue" evidence="7">
    <location>
        <position position="446"/>
    </location>
    <ligand>
        <name>heme</name>
        <dbReference type="ChEBI" id="CHEBI:30413"/>
    </ligand>
    <ligandPart>
        <name>Fe</name>
        <dbReference type="ChEBI" id="CHEBI:18248"/>
    </ligandPart>
</feature>
<gene>
    <name evidence="9" type="ORF">KHLLAP_LOCUS4901</name>
</gene>
<dbReference type="CDD" id="cd11041">
    <property type="entry name" value="CYP503A1-like"/>
    <property type="match status" value="1"/>
</dbReference>
<dbReference type="GO" id="GO:0005506">
    <property type="term" value="F:iron ion binding"/>
    <property type="evidence" value="ECO:0007669"/>
    <property type="project" value="InterPro"/>
</dbReference>
<evidence type="ECO:0000256" key="8">
    <source>
        <dbReference type="RuleBase" id="RU000461"/>
    </source>
</evidence>
<dbReference type="Proteomes" id="UP001295740">
    <property type="component" value="Unassembled WGS sequence"/>
</dbReference>
<evidence type="ECO:0000256" key="1">
    <source>
        <dbReference type="ARBA" id="ARBA00001971"/>
    </source>
</evidence>
<dbReference type="PROSITE" id="PS00086">
    <property type="entry name" value="CYTOCHROME_P450"/>
    <property type="match status" value="1"/>
</dbReference>
<dbReference type="GO" id="GO:0016705">
    <property type="term" value="F:oxidoreductase activity, acting on paired donors, with incorporation or reduction of molecular oxygen"/>
    <property type="evidence" value="ECO:0007669"/>
    <property type="project" value="InterPro"/>
</dbReference>
<evidence type="ECO:0000256" key="6">
    <source>
        <dbReference type="ARBA" id="ARBA00023033"/>
    </source>
</evidence>
<keyword evidence="5 7" id="KW-0408">Iron</keyword>
<name>A0AAI8VGA6_9PEZI</name>
<evidence type="ECO:0000256" key="3">
    <source>
        <dbReference type="ARBA" id="ARBA00022723"/>
    </source>
</evidence>
<dbReference type="Pfam" id="PF00067">
    <property type="entry name" value="p450"/>
    <property type="match status" value="1"/>
</dbReference>
<reference evidence="9" key="1">
    <citation type="submission" date="2023-10" db="EMBL/GenBank/DDBJ databases">
        <authorList>
            <person name="Hackl T."/>
        </authorList>
    </citation>
    <scope>NUCLEOTIDE SEQUENCE</scope>
</reference>
<comment type="caution">
    <text evidence="9">The sequence shown here is derived from an EMBL/GenBank/DDBJ whole genome shotgun (WGS) entry which is preliminary data.</text>
</comment>
<dbReference type="AlphaFoldDB" id="A0AAI8VGA6"/>
<protein>
    <submittedName>
        <fullName evidence="9">Uu.00g118270.m01.CDS01</fullName>
    </submittedName>
</protein>
<sequence length="504" mass="57071">MEPTVLAFLVAAIGAACWIAWPADKGRFALMRARRGSLNPVSSAVAQGYRQITKVSGKPFFVRYWQRDYMVLPSKYLPDVRRAGRDHLAFFETISDVMFLYNWVGDLFNSSRMTFSIIKGVNPQLPKLSHGMFQESLLAFEEELRLDHGESTMINALDVITAVSLRTMTRIIAGKDLSSNKAFLEATAAYFNGNFLTGFIMLRMPLRGAIRDLLAWPLYKYHQHFRQQRLIEMIKPVIAKRMEYHQSGNNANNRGDLDTIQCTLNLLDSFPLDVNAKDSPLHTLAHETLQLIWAAGQSPAISTTAVLFKMLEEPSYIAPLREEARAAVEKYGWEDPILNELPKLDSFIRETHRLYPVFTLNATRLVKGKPFTFSDGFTVPPGTRIAFPAEECQKDSDFISNPQEFDGFRFIKLAATDARQEDGVSRWAASHASFSNLTFGYGNHACPGRFIAIRLLKVLLTRLLLEYEFSWDVIGEPPPRFVLEGISFPNVGQRITVRRPTKSS</sequence>
<evidence type="ECO:0000256" key="2">
    <source>
        <dbReference type="ARBA" id="ARBA00010617"/>
    </source>
</evidence>
<keyword evidence="10" id="KW-1185">Reference proteome</keyword>
<keyword evidence="3 7" id="KW-0479">Metal-binding</keyword>
<evidence type="ECO:0000256" key="5">
    <source>
        <dbReference type="ARBA" id="ARBA00023004"/>
    </source>
</evidence>
<dbReference type="PRINTS" id="PR00465">
    <property type="entry name" value="EP450IV"/>
</dbReference>
<organism evidence="9 10">
    <name type="scientific">Anthostomella pinea</name>
    <dbReference type="NCBI Taxonomy" id="933095"/>
    <lineage>
        <taxon>Eukaryota</taxon>
        <taxon>Fungi</taxon>
        <taxon>Dikarya</taxon>
        <taxon>Ascomycota</taxon>
        <taxon>Pezizomycotina</taxon>
        <taxon>Sordariomycetes</taxon>
        <taxon>Xylariomycetidae</taxon>
        <taxon>Xylariales</taxon>
        <taxon>Xylariaceae</taxon>
        <taxon>Anthostomella</taxon>
    </lineage>
</organism>
<comment type="cofactor">
    <cofactor evidence="1 7">
        <name>heme</name>
        <dbReference type="ChEBI" id="CHEBI:30413"/>
    </cofactor>
</comment>
<accession>A0AAI8VGA6</accession>
<dbReference type="InterPro" id="IPR001128">
    <property type="entry name" value="Cyt_P450"/>
</dbReference>
<evidence type="ECO:0000313" key="10">
    <source>
        <dbReference type="Proteomes" id="UP001295740"/>
    </source>
</evidence>
<keyword evidence="4 8" id="KW-0560">Oxidoreductase</keyword>
<dbReference type="SUPFAM" id="SSF48264">
    <property type="entry name" value="Cytochrome P450"/>
    <property type="match status" value="1"/>
</dbReference>
<evidence type="ECO:0000256" key="4">
    <source>
        <dbReference type="ARBA" id="ARBA00023002"/>
    </source>
</evidence>
<dbReference type="PANTHER" id="PTHR46206">
    <property type="entry name" value="CYTOCHROME P450"/>
    <property type="match status" value="1"/>
</dbReference>
<evidence type="ECO:0000256" key="7">
    <source>
        <dbReference type="PIRSR" id="PIRSR602403-1"/>
    </source>
</evidence>
<comment type="similarity">
    <text evidence="2 8">Belongs to the cytochrome P450 family.</text>
</comment>
<dbReference type="InterPro" id="IPR017972">
    <property type="entry name" value="Cyt_P450_CS"/>
</dbReference>
<dbReference type="InterPro" id="IPR036396">
    <property type="entry name" value="Cyt_P450_sf"/>
</dbReference>
<keyword evidence="6 8" id="KW-0503">Monooxygenase</keyword>
<dbReference type="EMBL" id="CAUWAG010000006">
    <property type="protein sequence ID" value="CAJ2504433.1"/>
    <property type="molecule type" value="Genomic_DNA"/>
</dbReference>
<proteinExistence type="inferred from homology"/>